<comment type="catalytic activity">
    <reaction evidence="3">
        <text>a quinone + NADPH + H(+) = a quinol + NADP(+)</text>
        <dbReference type="Rhea" id="RHEA:46164"/>
        <dbReference type="ChEBI" id="CHEBI:15378"/>
        <dbReference type="ChEBI" id="CHEBI:24646"/>
        <dbReference type="ChEBI" id="CHEBI:57783"/>
        <dbReference type="ChEBI" id="CHEBI:58349"/>
        <dbReference type="ChEBI" id="CHEBI:132124"/>
        <dbReference type="EC" id="1.6.5.2"/>
    </reaction>
</comment>
<dbReference type="PANTHER" id="PTHR30543">
    <property type="entry name" value="CHROMATE REDUCTASE"/>
    <property type="match status" value="1"/>
</dbReference>
<dbReference type="EMBL" id="JAMYWD010000005">
    <property type="protein sequence ID" value="KAJ4971698.1"/>
    <property type="molecule type" value="Genomic_DNA"/>
</dbReference>
<evidence type="ECO:0000256" key="3">
    <source>
        <dbReference type="ARBA" id="ARBA00048983"/>
    </source>
</evidence>
<dbReference type="Proteomes" id="UP001141806">
    <property type="component" value="Unassembled WGS sequence"/>
</dbReference>
<gene>
    <name evidence="5" type="ORF">NE237_004797</name>
</gene>
<evidence type="ECO:0000259" key="4">
    <source>
        <dbReference type="Pfam" id="PF03358"/>
    </source>
</evidence>
<evidence type="ECO:0000256" key="2">
    <source>
        <dbReference type="ARBA" id="ARBA00047678"/>
    </source>
</evidence>
<dbReference type="Pfam" id="PF03358">
    <property type="entry name" value="FMN_red"/>
    <property type="match status" value="1"/>
</dbReference>
<dbReference type="PANTHER" id="PTHR30543:SF21">
    <property type="entry name" value="NAD(P)H-DEPENDENT FMN REDUCTASE LOT6"/>
    <property type="match status" value="1"/>
</dbReference>
<evidence type="ECO:0000313" key="5">
    <source>
        <dbReference type="EMBL" id="KAJ4971698.1"/>
    </source>
</evidence>
<dbReference type="GO" id="GO:0010181">
    <property type="term" value="F:FMN binding"/>
    <property type="evidence" value="ECO:0007669"/>
    <property type="project" value="TreeGrafter"/>
</dbReference>
<keyword evidence="6" id="KW-1185">Reference proteome</keyword>
<dbReference type="GO" id="GO:0003955">
    <property type="term" value="F:NAD(P)H dehydrogenase (quinone) activity"/>
    <property type="evidence" value="ECO:0007669"/>
    <property type="project" value="UniProtKB-EC"/>
</dbReference>
<accession>A0A9Q0QTV6</accession>
<protein>
    <recommendedName>
        <fullName evidence="1">NAD(P)H dehydrogenase (quinone)</fullName>
        <ecNumber evidence="1">1.6.5.2</ecNumber>
    </recommendedName>
</protein>
<dbReference type="InterPro" id="IPR029039">
    <property type="entry name" value="Flavoprotein-like_sf"/>
</dbReference>
<dbReference type="InterPro" id="IPR050712">
    <property type="entry name" value="NAD(P)H-dep_reductase"/>
</dbReference>
<dbReference type="GO" id="GO:0005829">
    <property type="term" value="C:cytosol"/>
    <property type="evidence" value="ECO:0007669"/>
    <property type="project" value="TreeGrafter"/>
</dbReference>
<reference evidence="5" key="1">
    <citation type="journal article" date="2023" name="Plant J.">
        <title>The genome of the king protea, Protea cynaroides.</title>
        <authorList>
            <person name="Chang J."/>
            <person name="Duong T.A."/>
            <person name="Schoeman C."/>
            <person name="Ma X."/>
            <person name="Roodt D."/>
            <person name="Barker N."/>
            <person name="Li Z."/>
            <person name="Van de Peer Y."/>
            <person name="Mizrachi E."/>
        </authorList>
    </citation>
    <scope>NUCLEOTIDE SEQUENCE</scope>
    <source>
        <tissue evidence="5">Young leaves</tissue>
    </source>
</reference>
<dbReference type="AlphaFoldDB" id="A0A9Q0QTV6"/>
<name>A0A9Q0QTV6_9MAGN</name>
<proteinExistence type="predicted"/>
<dbReference type="Gene3D" id="3.40.50.360">
    <property type="match status" value="1"/>
</dbReference>
<dbReference type="EC" id="1.6.5.2" evidence="1"/>
<organism evidence="5 6">
    <name type="scientific">Protea cynaroides</name>
    <dbReference type="NCBI Taxonomy" id="273540"/>
    <lineage>
        <taxon>Eukaryota</taxon>
        <taxon>Viridiplantae</taxon>
        <taxon>Streptophyta</taxon>
        <taxon>Embryophyta</taxon>
        <taxon>Tracheophyta</taxon>
        <taxon>Spermatophyta</taxon>
        <taxon>Magnoliopsida</taxon>
        <taxon>Proteales</taxon>
        <taxon>Proteaceae</taxon>
        <taxon>Protea</taxon>
    </lineage>
</organism>
<dbReference type="InterPro" id="IPR005025">
    <property type="entry name" value="FMN_Rdtase-like_dom"/>
</dbReference>
<feature type="domain" description="NADPH-dependent FMN reductase-like" evidence="4">
    <location>
        <begin position="4"/>
        <end position="145"/>
    </location>
</feature>
<sequence length="189" mass="20909">MVLKVVALCGSLRKNSYHVSLIKAAQQICQHSLKGMEIELLKISELPFINPDLEDNGTFPPKVEAFRQKVSSADSILFATPEYSYSVPATLKNAVDWGSRPANVWTGKTAAILCGRGNFGGGRSHNHLREIGVYTNLHFLNKPECFVPLHSPQTNIDGEGNLIDEQSKKILQKILESLQEFTLKFSAKA</sequence>
<comment type="catalytic activity">
    <reaction evidence="2">
        <text>a quinone + NADH + H(+) = a quinol + NAD(+)</text>
        <dbReference type="Rhea" id="RHEA:46160"/>
        <dbReference type="ChEBI" id="CHEBI:15378"/>
        <dbReference type="ChEBI" id="CHEBI:24646"/>
        <dbReference type="ChEBI" id="CHEBI:57540"/>
        <dbReference type="ChEBI" id="CHEBI:57945"/>
        <dbReference type="ChEBI" id="CHEBI:132124"/>
        <dbReference type="EC" id="1.6.5.2"/>
    </reaction>
</comment>
<evidence type="ECO:0000313" key="6">
    <source>
        <dbReference type="Proteomes" id="UP001141806"/>
    </source>
</evidence>
<dbReference type="SUPFAM" id="SSF52218">
    <property type="entry name" value="Flavoproteins"/>
    <property type="match status" value="1"/>
</dbReference>
<comment type="caution">
    <text evidence="5">The sequence shown here is derived from an EMBL/GenBank/DDBJ whole genome shotgun (WGS) entry which is preliminary data.</text>
</comment>
<evidence type="ECO:0000256" key="1">
    <source>
        <dbReference type="ARBA" id="ARBA00012648"/>
    </source>
</evidence>
<dbReference type="OrthoDB" id="68575at2759"/>